<dbReference type="STRING" id="933852.A0A0C3ATL2"/>
<organism evidence="3 4">
    <name type="scientific">Serendipita vermifera MAFF 305830</name>
    <dbReference type="NCBI Taxonomy" id="933852"/>
    <lineage>
        <taxon>Eukaryota</taxon>
        <taxon>Fungi</taxon>
        <taxon>Dikarya</taxon>
        <taxon>Basidiomycota</taxon>
        <taxon>Agaricomycotina</taxon>
        <taxon>Agaricomycetes</taxon>
        <taxon>Sebacinales</taxon>
        <taxon>Serendipitaceae</taxon>
        <taxon>Serendipita</taxon>
    </lineage>
</organism>
<name>A0A0C3ATL2_SERVB</name>
<feature type="signal peptide" evidence="1">
    <location>
        <begin position="1"/>
        <end position="18"/>
    </location>
</feature>
<dbReference type="OrthoDB" id="2564904at2759"/>
<dbReference type="Pfam" id="PF00652">
    <property type="entry name" value="Ricin_B_lectin"/>
    <property type="match status" value="1"/>
</dbReference>
<evidence type="ECO:0000313" key="4">
    <source>
        <dbReference type="Proteomes" id="UP000054097"/>
    </source>
</evidence>
<feature type="domain" description="Ricin B lectin" evidence="2">
    <location>
        <begin position="25"/>
        <end position="155"/>
    </location>
</feature>
<dbReference type="InterPro" id="IPR035992">
    <property type="entry name" value="Ricin_B-like_lectins"/>
</dbReference>
<evidence type="ECO:0000256" key="1">
    <source>
        <dbReference type="SAM" id="SignalP"/>
    </source>
</evidence>
<dbReference type="Gene3D" id="2.80.10.50">
    <property type="match status" value="1"/>
</dbReference>
<keyword evidence="1" id="KW-0732">Signal</keyword>
<dbReference type="PROSITE" id="PS50231">
    <property type="entry name" value="RICIN_B_LECTIN"/>
    <property type="match status" value="1"/>
</dbReference>
<dbReference type="AlphaFoldDB" id="A0A0C3ATL2"/>
<proteinExistence type="predicted"/>
<dbReference type="Proteomes" id="UP000054097">
    <property type="component" value="Unassembled WGS sequence"/>
</dbReference>
<dbReference type="SUPFAM" id="SSF50370">
    <property type="entry name" value="Ricin B-like lectins"/>
    <property type="match status" value="1"/>
</dbReference>
<reference evidence="4" key="2">
    <citation type="submission" date="2015-01" db="EMBL/GenBank/DDBJ databases">
        <title>Evolutionary Origins and Diversification of the Mycorrhizal Mutualists.</title>
        <authorList>
            <consortium name="DOE Joint Genome Institute"/>
            <consortium name="Mycorrhizal Genomics Consortium"/>
            <person name="Kohler A."/>
            <person name="Kuo A."/>
            <person name="Nagy L.G."/>
            <person name="Floudas D."/>
            <person name="Copeland A."/>
            <person name="Barry K.W."/>
            <person name="Cichocki N."/>
            <person name="Veneault-Fourrey C."/>
            <person name="LaButti K."/>
            <person name="Lindquist E.A."/>
            <person name="Lipzen A."/>
            <person name="Lundell T."/>
            <person name="Morin E."/>
            <person name="Murat C."/>
            <person name="Riley R."/>
            <person name="Ohm R."/>
            <person name="Sun H."/>
            <person name="Tunlid A."/>
            <person name="Henrissat B."/>
            <person name="Grigoriev I.V."/>
            <person name="Hibbett D.S."/>
            <person name="Martin F."/>
        </authorList>
    </citation>
    <scope>NUCLEOTIDE SEQUENCE [LARGE SCALE GENOMIC DNA]</scope>
    <source>
        <strain evidence="4">MAFF 305830</strain>
    </source>
</reference>
<gene>
    <name evidence="3" type="ORF">M408DRAFT_329827</name>
</gene>
<protein>
    <submittedName>
        <fullName evidence="3">Carbohydrate-binding module family 13 protein</fullName>
    </submittedName>
</protein>
<dbReference type="EMBL" id="KN824296">
    <property type="protein sequence ID" value="KIM27910.1"/>
    <property type="molecule type" value="Genomic_DNA"/>
</dbReference>
<dbReference type="SMART" id="SM00458">
    <property type="entry name" value="RICIN"/>
    <property type="match status" value="1"/>
</dbReference>
<reference evidence="3 4" key="1">
    <citation type="submission" date="2014-04" db="EMBL/GenBank/DDBJ databases">
        <authorList>
            <consortium name="DOE Joint Genome Institute"/>
            <person name="Kuo A."/>
            <person name="Zuccaro A."/>
            <person name="Kohler A."/>
            <person name="Nagy L.G."/>
            <person name="Floudas D."/>
            <person name="Copeland A."/>
            <person name="Barry K.W."/>
            <person name="Cichocki N."/>
            <person name="Veneault-Fourrey C."/>
            <person name="LaButti K."/>
            <person name="Lindquist E.A."/>
            <person name="Lipzen A."/>
            <person name="Lundell T."/>
            <person name="Morin E."/>
            <person name="Murat C."/>
            <person name="Sun H."/>
            <person name="Tunlid A."/>
            <person name="Henrissat B."/>
            <person name="Grigoriev I.V."/>
            <person name="Hibbett D.S."/>
            <person name="Martin F."/>
            <person name="Nordberg H.P."/>
            <person name="Cantor M.N."/>
            <person name="Hua S.X."/>
        </authorList>
    </citation>
    <scope>NUCLEOTIDE SEQUENCE [LARGE SCALE GENOMIC DNA]</scope>
    <source>
        <strain evidence="3 4">MAFF 305830</strain>
    </source>
</reference>
<accession>A0A0C3ATL2</accession>
<evidence type="ECO:0000313" key="3">
    <source>
        <dbReference type="EMBL" id="KIM27910.1"/>
    </source>
</evidence>
<keyword evidence="4" id="KW-1185">Reference proteome</keyword>
<dbReference type="CDD" id="cd00161">
    <property type="entry name" value="beta-trefoil_Ricin-like"/>
    <property type="match status" value="1"/>
</dbReference>
<sequence length="397" mass="42228">MSLTAALLAATLFLGVSAQTPFYTGEVYLQPGNNSNKCYQTSNYNGAPVVIADCDTSGNSADQKWTFSGGSVKIYNGQKCLDVTDGNTADGTKLQVWDCYPNSVNQQFYFTRDYHLAWTNHGKCVDLTDGSMANGNKIQLWSCSGTNPNQRVNTGYMFNKQPTKSQNGQTGTNACGTGSSDSSNCQTLVINSIDDFCLWGPPTTATIGDSEAYEVAYCTKGGHGTRVMPQGTLKGVHFVKTPDYVQVTGVGDFTKIHVKARDDGGELDNHGADGNGNPAGGLVYGTPFSSSGVPAQFHEWTNFMSATEFCIRACTGPNAANNCNHIYDVMGCTFNMPASYSANVFESCQGDDSLPVGIYTNGNSVSTWYQGVNPTPSAHPIPSSSNCVTTATVGYGN</sequence>
<dbReference type="InterPro" id="IPR000772">
    <property type="entry name" value="Ricin_B_lectin"/>
</dbReference>
<feature type="chain" id="PRO_5002175457" evidence="1">
    <location>
        <begin position="19"/>
        <end position="397"/>
    </location>
</feature>
<dbReference type="HOGENOM" id="CLU_670875_0_0_1"/>
<evidence type="ECO:0000259" key="2">
    <source>
        <dbReference type="SMART" id="SM00458"/>
    </source>
</evidence>